<dbReference type="Proteomes" id="UP000242877">
    <property type="component" value="Unassembled WGS sequence"/>
</dbReference>
<dbReference type="PANTHER" id="PTHR31605">
    <property type="entry name" value="GLYCEROL-3-PHOSPHATE O-ACYLTRANSFERASE 1"/>
    <property type="match status" value="1"/>
</dbReference>
<gene>
    <name evidence="4" type="ORF">AAP_02443</name>
</gene>
<keyword evidence="4" id="KW-0012">Acyltransferase</keyword>
<dbReference type="SUPFAM" id="SSF69593">
    <property type="entry name" value="Glycerol-3-phosphate (1)-acyltransferase"/>
    <property type="match status" value="1"/>
</dbReference>
<feature type="compositionally biased region" description="Basic and acidic residues" evidence="1">
    <location>
        <begin position="643"/>
        <end position="661"/>
    </location>
</feature>
<dbReference type="Pfam" id="PF01553">
    <property type="entry name" value="Acyltransferase"/>
    <property type="match status" value="1"/>
</dbReference>
<evidence type="ECO:0000313" key="5">
    <source>
        <dbReference type="Proteomes" id="UP000242877"/>
    </source>
</evidence>
<feature type="transmembrane region" description="Helical" evidence="2">
    <location>
        <begin position="368"/>
        <end position="389"/>
    </location>
</feature>
<dbReference type="GO" id="GO:0004366">
    <property type="term" value="F:glycerol-3-phosphate O-acyltransferase activity"/>
    <property type="evidence" value="ECO:0007669"/>
    <property type="project" value="TreeGrafter"/>
</dbReference>
<dbReference type="OrthoDB" id="2427554at2759"/>
<comment type="caution">
    <text evidence="4">The sequence shown here is derived from an EMBL/GenBank/DDBJ whole genome shotgun (WGS) entry which is preliminary data.</text>
</comment>
<feature type="compositionally biased region" description="Polar residues" evidence="1">
    <location>
        <begin position="633"/>
        <end position="642"/>
    </location>
</feature>
<evidence type="ECO:0000313" key="4">
    <source>
        <dbReference type="EMBL" id="KZZ93651.1"/>
    </source>
</evidence>
<dbReference type="InterPro" id="IPR052744">
    <property type="entry name" value="GPAT/DAPAT"/>
</dbReference>
<name>A0A168A9N3_9EURO</name>
<feature type="region of interest" description="Disordered" evidence="1">
    <location>
        <begin position="553"/>
        <end position="700"/>
    </location>
</feature>
<accession>A0A168A9N3</accession>
<dbReference type="VEuPathDB" id="FungiDB:AAP_02443"/>
<keyword evidence="2" id="KW-0812">Transmembrane</keyword>
<evidence type="ECO:0000256" key="1">
    <source>
        <dbReference type="SAM" id="MobiDB-lite"/>
    </source>
</evidence>
<dbReference type="EMBL" id="AZGZ01000008">
    <property type="protein sequence ID" value="KZZ93651.1"/>
    <property type="molecule type" value="Genomic_DNA"/>
</dbReference>
<dbReference type="GO" id="GO:0016287">
    <property type="term" value="F:glycerone-phosphate O-acyltransferase activity"/>
    <property type="evidence" value="ECO:0007669"/>
    <property type="project" value="TreeGrafter"/>
</dbReference>
<dbReference type="InterPro" id="IPR002123">
    <property type="entry name" value="Plipid/glycerol_acylTrfase"/>
</dbReference>
<feature type="domain" description="Phospholipid/glycerol acyltransferase" evidence="3">
    <location>
        <begin position="145"/>
        <end position="218"/>
    </location>
</feature>
<protein>
    <submittedName>
        <fullName evidence="4">Glycerol-3-phosphate O-acyltransferase</fullName>
    </submittedName>
</protein>
<feature type="transmembrane region" description="Helical" evidence="2">
    <location>
        <begin position="454"/>
        <end position="475"/>
    </location>
</feature>
<keyword evidence="2" id="KW-0472">Membrane</keyword>
<keyword evidence="5" id="KW-1185">Reference proteome</keyword>
<sequence length="700" mass="78378">MLVARRELGRRIAFLIAAKSYNRPLVGLLARATGALPVARAMDNMKPGQGTIKLADPMHNPSLIRGIGTNFLEYHPHDTLTLPAVNGVVNTGEIAEIKSAEELILRKPFKNENAIKQLTGVDSIKVNENGDYEGSVSPEELENYEGIKFKHAQHVDQTKVYNAVFETLENNGCVGIFPEGGSHDRPNLLPLKAGVALMALGALAKNPDCGVKIIPVGMNYFHAHKFRSRAVIEFGSPVEVPPELVEKYKNNQRREAVGELLDTIYQALVAVTVTSPDYETLMVIQAARRLYNPTGKKVPLPMVVELNRRLVNGYKHYQNDPRILDLKNQVMDYNRQLRLLGIRDHQVQHAKFSIVRVVAVLVYRFAKLLIMSIGTLPGLALFGPVFILAKVISVKKSREAVAASSVKIQGRDVMSTWKLLVALAFAPLLYAFYTAILTYWTWRNRVWGQVPEWVPLWSIIPFGFWFFPSVTYAALRIGEIGMDILKSLPPLVLSLNPTSANTLYRLRQRREQLSEHVTQLINTLGPELYPDFNHMRIVGDPLRDTLFENAHGDDAEDIDYDDSGRAENRHGRRSSSSSRHLPRNESFPELGKFGFFSTQPPSRTQSRSSSQMSRRSRTPSQSLGGTADWLKPLSTSANVNSKSELDEVSRRIHGAMRERGEVRRRRQSLAEADDDEGRSGSEGSDDESDSEGPMMHRKAI</sequence>
<feature type="compositionally biased region" description="Low complexity" evidence="1">
    <location>
        <begin position="597"/>
        <end position="622"/>
    </location>
</feature>
<keyword evidence="2" id="KW-1133">Transmembrane helix</keyword>
<evidence type="ECO:0000256" key="2">
    <source>
        <dbReference type="SAM" id="Phobius"/>
    </source>
</evidence>
<proteinExistence type="predicted"/>
<feature type="transmembrane region" description="Helical" evidence="2">
    <location>
        <begin position="419"/>
        <end position="442"/>
    </location>
</feature>
<dbReference type="PANTHER" id="PTHR31605:SF0">
    <property type="entry name" value="GLYCEROL-3-PHOSPHATE O-ACYLTRANSFERASE 1"/>
    <property type="match status" value="1"/>
</dbReference>
<dbReference type="AlphaFoldDB" id="A0A168A9N3"/>
<organism evidence="4 5">
    <name type="scientific">Ascosphaera apis ARSEF 7405</name>
    <dbReference type="NCBI Taxonomy" id="392613"/>
    <lineage>
        <taxon>Eukaryota</taxon>
        <taxon>Fungi</taxon>
        <taxon>Dikarya</taxon>
        <taxon>Ascomycota</taxon>
        <taxon>Pezizomycotina</taxon>
        <taxon>Eurotiomycetes</taxon>
        <taxon>Eurotiomycetidae</taxon>
        <taxon>Onygenales</taxon>
        <taxon>Ascosphaeraceae</taxon>
        <taxon>Ascosphaera</taxon>
    </lineage>
</organism>
<evidence type="ECO:0000259" key="3">
    <source>
        <dbReference type="Pfam" id="PF01553"/>
    </source>
</evidence>
<reference evidence="4 5" key="1">
    <citation type="journal article" date="2016" name="Genome Biol. Evol.">
        <title>Divergent and convergent evolution of fungal pathogenicity.</title>
        <authorList>
            <person name="Shang Y."/>
            <person name="Xiao G."/>
            <person name="Zheng P."/>
            <person name="Cen K."/>
            <person name="Zhan S."/>
            <person name="Wang C."/>
        </authorList>
    </citation>
    <scope>NUCLEOTIDE SEQUENCE [LARGE SCALE GENOMIC DNA]</scope>
    <source>
        <strain evidence="4 5">ARSEF 7405</strain>
    </source>
</reference>
<dbReference type="GO" id="GO:0008654">
    <property type="term" value="P:phospholipid biosynthetic process"/>
    <property type="evidence" value="ECO:0007669"/>
    <property type="project" value="TreeGrafter"/>
</dbReference>
<keyword evidence="4" id="KW-0808">Transferase</keyword>